<protein>
    <submittedName>
        <fullName evidence="1">Uncharacterized protein</fullName>
    </submittedName>
</protein>
<proteinExistence type="predicted"/>
<gene>
    <name evidence="1" type="ORF">GON04_11725</name>
</gene>
<evidence type="ECO:0000313" key="1">
    <source>
        <dbReference type="EMBL" id="MVQ30122.1"/>
    </source>
</evidence>
<sequence length="77" mass="8206">MPATGSPRDAYVRSSQCILLFRGSIRKQAAHSAGANGVRPMRGPGPQLGCLQFEVMAAIDPKQPSPDQPPLHGKILE</sequence>
<organism evidence="1 2">
    <name type="scientific">Ramlibacter pinisoli</name>
    <dbReference type="NCBI Taxonomy" id="2682844"/>
    <lineage>
        <taxon>Bacteria</taxon>
        <taxon>Pseudomonadati</taxon>
        <taxon>Pseudomonadota</taxon>
        <taxon>Betaproteobacteria</taxon>
        <taxon>Burkholderiales</taxon>
        <taxon>Comamonadaceae</taxon>
        <taxon>Ramlibacter</taxon>
    </lineage>
</organism>
<evidence type="ECO:0000313" key="2">
    <source>
        <dbReference type="Proteomes" id="UP000469385"/>
    </source>
</evidence>
<comment type="caution">
    <text evidence="1">The sequence shown here is derived from an EMBL/GenBank/DDBJ whole genome shotgun (WGS) entry which is preliminary data.</text>
</comment>
<dbReference type="RefSeq" id="WP_198349258.1">
    <property type="nucleotide sequence ID" value="NZ_WSEL01000003.1"/>
</dbReference>
<name>A0A6N8ITU0_9BURK</name>
<dbReference type="AlphaFoldDB" id="A0A6N8ITU0"/>
<keyword evidence="2" id="KW-1185">Reference proteome</keyword>
<reference evidence="1 2" key="1">
    <citation type="submission" date="2019-12" db="EMBL/GenBank/DDBJ databases">
        <authorList>
            <person name="Huq M.A."/>
        </authorList>
    </citation>
    <scope>NUCLEOTIDE SEQUENCE [LARGE SCALE GENOMIC DNA]</scope>
    <source>
        <strain evidence="1 2">MAH-25</strain>
    </source>
</reference>
<dbReference type="EMBL" id="WSEL01000003">
    <property type="protein sequence ID" value="MVQ30122.1"/>
    <property type="molecule type" value="Genomic_DNA"/>
</dbReference>
<accession>A0A6N8ITU0</accession>
<dbReference type="Proteomes" id="UP000469385">
    <property type="component" value="Unassembled WGS sequence"/>
</dbReference>